<dbReference type="GO" id="GO:0009190">
    <property type="term" value="P:cyclic nucleotide biosynthetic process"/>
    <property type="evidence" value="ECO:0007669"/>
    <property type="project" value="InterPro"/>
</dbReference>
<protein>
    <submittedName>
        <fullName evidence="1">Adenylate cyclase, family 3</fullName>
    </submittedName>
</protein>
<dbReference type="Gene3D" id="3.30.70.1230">
    <property type="entry name" value="Nucleotide cyclase"/>
    <property type="match status" value="1"/>
</dbReference>
<reference evidence="1 2" key="1">
    <citation type="journal article" date="2015" name="Genome Announc.">
        <title>Complete Genome Sequence of Methylobacterium aquaticum Strain 22A, Isolated from Racomitrium japonicum Moss.</title>
        <authorList>
            <person name="Tani A."/>
            <person name="Ogura Y."/>
            <person name="Hayashi T."/>
            <person name="Kimbara K."/>
        </authorList>
    </citation>
    <scope>NUCLEOTIDE SEQUENCE [LARGE SCALE GENOMIC DNA]</scope>
    <source>
        <strain evidence="1 2">MA-22A</strain>
    </source>
</reference>
<dbReference type="InterPro" id="IPR000086">
    <property type="entry name" value="NUDIX_hydrolase_dom"/>
</dbReference>
<dbReference type="CDD" id="cd07302">
    <property type="entry name" value="CHD"/>
    <property type="match status" value="1"/>
</dbReference>
<proteinExistence type="predicted"/>
<dbReference type="PROSITE" id="PS50125">
    <property type="entry name" value="GUANYLATE_CYCLASE_2"/>
    <property type="match status" value="1"/>
</dbReference>
<dbReference type="Pfam" id="PF00293">
    <property type="entry name" value="NUDIX"/>
    <property type="match status" value="1"/>
</dbReference>
<dbReference type="GO" id="GO:0004016">
    <property type="term" value="F:adenylate cyclase activity"/>
    <property type="evidence" value="ECO:0007669"/>
    <property type="project" value="UniProtKB-ARBA"/>
</dbReference>
<dbReference type="SUPFAM" id="SSF55073">
    <property type="entry name" value="Nucleotide cyclase"/>
    <property type="match status" value="1"/>
</dbReference>
<dbReference type="GO" id="GO:0035556">
    <property type="term" value="P:intracellular signal transduction"/>
    <property type="evidence" value="ECO:0007669"/>
    <property type="project" value="InterPro"/>
</dbReference>
<gene>
    <name evidence="1" type="ORF">Maq22A_c13280</name>
</gene>
<dbReference type="STRING" id="270351.Maq22A_c13280"/>
<dbReference type="InterPro" id="IPR015797">
    <property type="entry name" value="NUDIX_hydrolase-like_dom_sf"/>
</dbReference>
<dbReference type="Pfam" id="PF00211">
    <property type="entry name" value="Guanylate_cyc"/>
    <property type="match status" value="1"/>
</dbReference>
<dbReference type="OrthoDB" id="5476461at2"/>
<sequence>MSAPAAQHQDGTPRPSAIIVFVDIRGFSQWSREIDSHESTLSLIEKFQSIIKNNFKSYYDKPLGDGTMLVKEFPNYTETAIRNEIDKICKLAIKCENEFHRLTKDIAREYGNPTSMDLGWGITRGMVIKQIKDGKTDYLGHNVNKAARLCDLARPKGIVIDREDFTSEPKSYRTLLYPQVKLLNKPYLNVPVWVSKEIYEQFQTREHQRETPEVHVAGVCIKGSLNNLEILVAQRNAKRRLFPNKWEGCGGQLRYSEKFDDGVVRHYKNEMQIDVAVVTEIPPVVYSIDTAQEPIIPGLRFLCKYAHGTAASPNHEQVKWVPLDEFQSMSEDEFPPGLKDEAIMLIKRYKDHSSQV</sequence>
<dbReference type="AlphaFoldDB" id="A0A0C6FFU7"/>
<dbReference type="InterPro" id="IPR001054">
    <property type="entry name" value="A/G_cyclase"/>
</dbReference>
<organism evidence="1 2">
    <name type="scientific">Methylobacterium aquaticum</name>
    <dbReference type="NCBI Taxonomy" id="270351"/>
    <lineage>
        <taxon>Bacteria</taxon>
        <taxon>Pseudomonadati</taxon>
        <taxon>Pseudomonadota</taxon>
        <taxon>Alphaproteobacteria</taxon>
        <taxon>Hyphomicrobiales</taxon>
        <taxon>Methylobacteriaceae</taxon>
        <taxon>Methylobacterium</taxon>
    </lineage>
</organism>
<dbReference type="KEGG" id="maqu:Maq22A_c13280"/>
<dbReference type="SUPFAM" id="SSF55811">
    <property type="entry name" value="Nudix"/>
    <property type="match status" value="1"/>
</dbReference>
<accession>A0A0C6FFU7</accession>
<dbReference type="Gene3D" id="3.90.79.10">
    <property type="entry name" value="Nucleoside Triphosphate Pyrophosphohydrolase"/>
    <property type="match status" value="1"/>
</dbReference>
<dbReference type="Proteomes" id="UP000061432">
    <property type="component" value="Chromosome"/>
</dbReference>
<evidence type="ECO:0000313" key="1">
    <source>
        <dbReference type="EMBL" id="BAQ45877.1"/>
    </source>
</evidence>
<name>A0A0C6FFU7_9HYPH</name>
<dbReference type="PATRIC" id="fig|270351.10.peg.2562"/>
<dbReference type="RefSeq" id="WP_082742500.1">
    <property type="nucleotide sequence ID" value="NZ_AP014704.1"/>
</dbReference>
<dbReference type="EMBL" id="AP014704">
    <property type="protein sequence ID" value="BAQ45877.1"/>
    <property type="molecule type" value="Genomic_DNA"/>
</dbReference>
<reference evidence="2" key="2">
    <citation type="submission" date="2015-01" db="EMBL/GenBank/DDBJ databases">
        <title>Complete genome sequence of Methylobacterium aquaticum strain 22A.</title>
        <authorList>
            <person name="Tani A."/>
            <person name="Ogura Y."/>
            <person name="Hayashi T."/>
        </authorList>
    </citation>
    <scope>NUCLEOTIDE SEQUENCE [LARGE SCALE GENOMIC DNA]</scope>
    <source>
        <strain evidence="2">MA-22A</strain>
    </source>
</reference>
<evidence type="ECO:0000313" key="2">
    <source>
        <dbReference type="Proteomes" id="UP000061432"/>
    </source>
</evidence>
<dbReference type="InterPro" id="IPR029787">
    <property type="entry name" value="Nucleotide_cyclase"/>
</dbReference>